<evidence type="ECO:0000256" key="3">
    <source>
        <dbReference type="ARBA" id="ARBA00022679"/>
    </source>
</evidence>
<evidence type="ECO:0000313" key="12">
    <source>
        <dbReference type="Proteomes" id="UP000004671"/>
    </source>
</evidence>
<dbReference type="PaxDb" id="880073-Calab_2488"/>
<reference evidence="11 12" key="1">
    <citation type="submission" date="2011-09" db="EMBL/GenBank/DDBJ databases">
        <title>The permanent draft genome of Caldithrix abyssi DSM 13497.</title>
        <authorList>
            <consortium name="US DOE Joint Genome Institute (JGI-PGF)"/>
            <person name="Lucas S."/>
            <person name="Han J."/>
            <person name="Lapidus A."/>
            <person name="Bruce D."/>
            <person name="Goodwin L."/>
            <person name="Pitluck S."/>
            <person name="Peters L."/>
            <person name="Kyrpides N."/>
            <person name="Mavromatis K."/>
            <person name="Ivanova N."/>
            <person name="Mikhailova N."/>
            <person name="Chertkov O."/>
            <person name="Detter J.C."/>
            <person name="Tapia R."/>
            <person name="Han C."/>
            <person name="Land M."/>
            <person name="Hauser L."/>
            <person name="Markowitz V."/>
            <person name="Cheng J.-F."/>
            <person name="Hugenholtz P."/>
            <person name="Woyke T."/>
            <person name="Wu D."/>
            <person name="Spring S."/>
            <person name="Brambilla E."/>
            <person name="Klenk H.-P."/>
            <person name="Eisen J.A."/>
        </authorList>
    </citation>
    <scope>NUCLEOTIDE SEQUENCE [LARGE SCALE GENOMIC DNA]</scope>
    <source>
        <strain evidence="11 12">DSM 13497</strain>
    </source>
</reference>
<evidence type="ECO:0000259" key="9">
    <source>
        <dbReference type="PROSITE" id="PS50970"/>
    </source>
</evidence>
<dbReference type="KEGG" id="caby:Cabys_1303"/>
<dbReference type="OrthoDB" id="9803687at2"/>
<dbReference type="PANTHER" id="PTHR45833">
    <property type="entry name" value="METHIONINE SYNTHASE"/>
    <property type="match status" value="1"/>
</dbReference>
<reference evidence="10 13" key="2">
    <citation type="submission" date="2016-11" db="EMBL/GenBank/DDBJ databases">
        <title>Genomic analysis of Caldithrix abyssi and proposal of a novel bacterial phylum Caldithrichaeota.</title>
        <authorList>
            <person name="Kublanov I."/>
            <person name="Sigalova O."/>
            <person name="Gavrilov S."/>
            <person name="Lebedinsky A."/>
            <person name="Ivanova N."/>
            <person name="Daum C."/>
            <person name="Reddy T."/>
            <person name="Klenk H.P."/>
            <person name="Goker M."/>
            <person name="Reva O."/>
            <person name="Miroshnichenko M."/>
            <person name="Kyprides N."/>
            <person name="Woyke T."/>
            <person name="Gelfand M."/>
        </authorList>
    </citation>
    <scope>NUCLEOTIDE SEQUENCE [LARGE SCALE GENOMIC DNA]</scope>
    <source>
        <strain evidence="10 13">LF13</strain>
    </source>
</reference>
<dbReference type="GO" id="GO:0046653">
    <property type="term" value="P:tetrahydrofolate metabolic process"/>
    <property type="evidence" value="ECO:0007669"/>
    <property type="project" value="TreeGrafter"/>
</dbReference>
<comment type="similarity">
    <text evidence="1">Belongs to the vitamin-B12 dependent methionine synthase family.</text>
</comment>
<dbReference type="PIRSF" id="PIRSF037505">
    <property type="entry name" value="Betaine_HMT"/>
    <property type="match status" value="1"/>
</dbReference>
<dbReference type="GO" id="GO:0032259">
    <property type="term" value="P:methylation"/>
    <property type="evidence" value="ECO:0007669"/>
    <property type="project" value="UniProtKB-KW"/>
</dbReference>
<dbReference type="GO" id="GO:0008270">
    <property type="term" value="F:zinc ion binding"/>
    <property type="evidence" value="ECO:0007669"/>
    <property type="project" value="InterPro"/>
</dbReference>
<dbReference type="Gene3D" id="3.20.20.330">
    <property type="entry name" value="Homocysteine-binding-like domain"/>
    <property type="match status" value="1"/>
</dbReference>
<keyword evidence="4" id="KW-0949">S-adenosyl-L-methionine</keyword>
<dbReference type="InterPro" id="IPR003726">
    <property type="entry name" value="HCY_dom"/>
</dbReference>
<proteinExistence type="inferred from homology"/>
<organism evidence="11 12">
    <name type="scientific">Caldithrix abyssi DSM 13497</name>
    <dbReference type="NCBI Taxonomy" id="880073"/>
    <lineage>
        <taxon>Bacteria</taxon>
        <taxon>Pseudomonadati</taxon>
        <taxon>Calditrichota</taxon>
        <taxon>Calditrichia</taxon>
        <taxon>Calditrichales</taxon>
        <taxon>Calditrichaceae</taxon>
        <taxon>Caldithrix</taxon>
    </lineage>
</organism>
<feature type="binding site" evidence="7 8">
    <location>
        <position position="276"/>
    </location>
    <ligand>
        <name>Zn(2+)</name>
        <dbReference type="ChEBI" id="CHEBI:29105"/>
    </ligand>
</feature>
<feature type="binding site" evidence="7 8">
    <location>
        <position position="277"/>
    </location>
    <ligand>
        <name>Zn(2+)</name>
        <dbReference type="ChEBI" id="CHEBI:29105"/>
    </ligand>
</feature>
<keyword evidence="6" id="KW-0170">Cobalt</keyword>
<dbReference type="PANTHER" id="PTHR45833:SF1">
    <property type="entry name" value="METHIONINE SYNTHASE"/>
    <property type="match status" value="1"/>
</dbReference>
<gene>
    <name evidence="10" type="ORF">Cabys_1303</name>
    <name evidence="11" type="ORF">Calab_2488</name>
</gene>
<keyword evidence="2 8" id="KW-0489">Methyltransferase</keyword>
<keyword evidence="3 8" id="KW-0808">Transferase</keyword>
<dbReference type="Proteomes" id="UP000183868">
    <property type="component" value="Chromosome"/>
</dbReference>
<dbReference type="PROSITE" id="PS50970">
    <property type="entry name" value="HCY"/>
    <property type="match status" value="1"/>
</dbReference>
<comment type="cofactor">
    <cofactor evidence="7">
        <name>Zn(2+)</name>
        <dbReference type="ChEBI" id="CHEBI:29105"/>
    </cofactor>
    <text evidence="7">Binds 1 zinc ion per subunit.</text>
</comment>
<dbReference type="AlphaFoldDB" id="H1XNC7"/>
<dbReference type="GO" id="GO:0005829">
    <property type="term" value="C:cytosol"/>
    <property type="evidence" value="ECO:0007669"/>
    <property type="project" value="TreeGrafter"/>
</dbReference>
<evidence type="ECO:0000313" key="11">
    <source>
        <dbReference type="EMBL" id="EHO42098.1"/>
    </source>
</evidence>
<evidence type="ECO:0000256" key="6">
    <source>
        <dbReference type="ARBA" id="ARBA00023285"/>
    </source>
</evidence>
<dbReference type="RefSeq" id="WP_006929331.1">
    <property type="nucleotide sequence ID" value="NZ_CM001402.1"/>
</dbReference>
<dbReference type="STRING" id="880073.Cabys_1303"/>
<dbReference type="InterPro" id="IPR017226">
    <property type="entry name" value="BHMT-like"/>
</dbReference>
<sequence>MESVLLKRLSAGDILLCDGAMGTELQKRGLKRGECPELMNIEQPQIVQSIYRDYYAAGSDIVETNSFGGTRSRLSHYDLQDQAYRLNREAARLAKEVCPEGRFVAGSMGPTGAILEPYGELSVDEAVDQFKEQAEALAEGGVDIFFIETMITLEEMGAAIQAVKSVSDLPVAATFTFELGPTGIHTNWGVDVPSAVRFLTEQGVDILGANCGEGIDVILRTVQEMRKLTDLPILAQPNAGLPEIKNEVIVYHETPEAMREKIKELLALQINILGGCCGTSASHIKMMRELIDGKGQ</sequence>
<feature type="domain" description="Hcy-binding" evidence="9">
    <location>
        <begin position="3"/>
        <end position="291"/>
    </location>
</feature>
<dbReference type="Pfam" id="PF02574">
    <property type="entry name" value="S-methyl_trans"/>
    <property type="match status" value="1"/>
</dbReference>
<dbReference type="InParanoid" id="H1XNC7"/>
<keyword evidence="7 8" id="KW-0862">Zinc</keyword>
<evidence type="ECO:0000256" key="1">
    <source>
        <dbReference type="ARBA" id="ARBA00010398"/>
    </source>
</evidence>
<dbReference type="InterPro" id="IPR036589">
    <property type="entry name" value="HCY_dom_sf"/>
</dbReference>
<dbReference type="SUPFAM" id="SSF82282">
    <property type="entry name" value="Homocysteine S-methyltransferase"/>
    <property type="match status" value="1"/>
</dbReference>
<dbReference type="EMBL" id="CP018099">
    <property type="protein sequence ID" value="APF18052.1"/>
    <property type="molecule type" value="Genomic_DNA"/>
</dbReference>
<dbReference type="GO" id="GO:0008705">
    <property type="term" value="F:methionine synthase activity"/>
    <property type="evidence" value="ECO:0007669"/>
    <property type="project" value="TreeGrafter"/>
</dbReference>
<dbReference type="EMBL" id="CM001402">
    <property type="protein sequence ID" value="EHO42098.1"/>
    <property type="molecule type" value="Genomic_DNA"/>
</dbReference>
<feature type="binding site" evidence="7 8">
    <location>
        <position position="211"/>
    </location>
    <ligand>
        <name>Zn(2+)</name>
        <dbReference type="ChEBI" id="CHEBI:29105"/>
    </ligand>
</feature>
<name>H1XNC7_CALAY</name>
<evidence type="ECO:0000256" key="4">
    <source>
        <dbReference type="ARBA" id="ARBA00022691"/>
    </source>
</evidence>
<evidence type="ECO:0000256" key="8">
    <source>
        <dbReference type="PROSITE-ProRule" id="PRU00333"/>
    </source>
</evidence>
<keyword evidence="12" id="KW-1185">Reference proteome</keyword>
<dbReference type="FunCoup" id="H1XNC7">
    <property type="interactions" value="237"/>
</dbReference>
<dbReference type="GO" id="GO:0050667">
    <property type="term" value="P:homocysteine metabolic process"/>
    <property type="evidence" value="ECO:0007669"/>
    <property type="project" value="TreeGrafter"/>
</dbReference>
<evidence type="ECO:0000256" key="5">
    <source>
        <dbReference type="ARBA" id="ARBA00022723"/>
    </source>
</evidence>
<dbReference type="HOGENOM" id="CLU_004914_3_0_0"/>
<keyword evidence="5 7" id="KW-0479">Metal-binding</keyword>
<protein>
    <submittedName>
        <fullName evidence="10">5-methyltetrahydrofolate--homocysteine methyltransferase</fullName>
    </submittedName>
    <submittedName>
        <fullName evidence="11">Homocysteine S-methyltransferase</fullName>
    </submittedName>
</protein>
<evidence type="ECO:0000256" key="2">
    <source>
        <dbReference type="ARBA" id="ARBA00022603"/>
    </source>
</evidence>
<evidence type="ECO:0000256" key="7">
    <source>
        <dbReference type="PIRSR" id="PIRSR037505-2"/>
    </source>
</evidence>
<dbReference type="Proteomes" id="UP000004671">
    <property type="component" value="Chromosome"/>
</dbReference>
<dbReference type="InterPro" id="IPR050554">
    <property type="entry name" value="Met_Synthase/Corrinoid"/>
</dbReference>
<evidence type="ECO:0000313" key="10">
    <source>
        <dbReference type="EMBL" id="APF18052.1"/>
    </source>
</evidence>
<evidence type="ECO:0000313" key="13">
    <source>
        <dbReference type="Proteomes" id="UP000183868"/>
    </source>
</evidence>
<accession>H1XNC7</accession>
<dbReference type="eggNOG" id="COG0646">
    <property type="taxonomic scope" value="Bacteria"/>
</dbReference>